<dbReference type="AlphaFoldDB" id="A0A7Y0FXB6"/>
<gene>
    <name evidence="2" type="ORF">HHL25_19865</name>
</gene>
<feature type="domain" description="Ribbon-helix-helix" evidence="1">
    <location>
        <begin position="34"/>
        <end position="88"/>
    </location>
</feature>
<comment type="caution">
    <text evidence="2">The sequence shown here is derived from an EMBL/GenBank/DDBJ whole genome shotgun (WGS) entry which is preliminary data.</text>
</comment>
<name>A0A7Y0FXB6_9HYPH</name>
<evidence type="ECO:0000259" key="1">
    <source>
        <dbReference type="Pfam" id="PF13467"/>
    </source>
</evidence>
<reference evidence="2 3" key="1">
    <citation type="submission" date="2020-04" db="EMBL/GenBank/DDBJ databases">
        <title>Rhizobium sp. S-51 isolated from soil.</title>
        <authorList>
            <person name="Dahal R.H."/>
        </authorList>
    </citation>
    <scope>NUCLEOTIDE SEQUENCE [LARGE SCALE GENOMIC DNA]</scope>
    <source>
        <strain evidence="2 3">S-51</strain>
    </source>
</reference>
<organism evidence="2 3">
    <name type="scientific">Rhizobium terricola</name>
    <dbReference type="NCBI Taxonomy" id="2728849"/>
    <lineage>
        <taxon>Bacteria</taxon>
        <taxon>Pseudomonadati</taxon>
        <taxon>Pseudomonadota</taxon>
        <taxon>Alphaproteobacteria</taxon>
        <taxon>Hyphomicrobiales</taxon>
        <taxon>Rhizobiaceae</taxon>
        <taxon>Rhizobium/Agrobacterium group</taxon>
        <taxon>Rhizobium</taxon>
    </lineage>
</organism>
<protein>
    <submittedName>
        <fullName evidence="2">Aryl-sulfate sulfotransferase</fullName>
    </submittedName>
</protein>
<proteinExistence type="predicted"/>
<dbReference type="Pfam" id="PF13467">
    <property type="entry name" value="RHH_4"/>
    <property type="match status" value="1"/>
</dbReference>
<sequence>MPPASQAIELNDRLPTIDASDIEPHFRAVAARAGERRGIRLERIYWEGLRRISTESGMTTADIVQRAATQVPESANLASLLRVISFKWALRRLTQLEEKTSLNNLNAIVQASPAPTIVMTRERKILLFNEPFLSMLRNRFSLGEVQQLARGLKFLIDTHVDEALDTFERNQGTIIKTSFTVSLNLQSMRGKINIAPAPSHEKSMLIGYVSGF</sequence>
<keyword evidence="3" id="KW-1185">Reference proteome</keyword>
<accession>A0A7Y0FXB6</accession>
<dbReference type="Proteomes" id="UP000541470">
    <property type="component" value="Unassembled WGS sequence"/>
</dbReference>
<dbReference type="InterPro" id="IPR027373">
    <property type="entry name" value="RHH_dom"/>
</dbReference>
<dbReference type="GO" id="GO:0016740">
    <property type="term" value="F:transferase activity"/>
    <property type="evidence" value="ECO:0007669"/>
    <property type="project" value="UniProtKB-KW"/>
</dbReference>
<evidence type="ECO:0000313" key="3">
    <source>
        <dbReference type="Proteomes" id="UP000541470"/>
    </source>
</evidence>
<dbReference type="InterPro" id="IPR038268">
    <property type="entry name" value="RHH_sf"/>
</dbReference>
<dbReference type="Gene3D" id="1.10.3990.20">
    <property type="entry name" value="protein bp1543"/>
    <property type="match status" value="1"/>
</dbReference>
<keyword evidence="2" id="KW-0808">Transferase</keyword>
<evidence type="ECO:0000313" key="2">
    <source>
        <dbReference type="EMBL" id="NML76393.1"/>
    </source>
</evidence>
<dbReference type="EMBL" id="JABBGK010000006">
    <property type="protein sequence ID" value="NML76393.1"/>
    <property type="molecule type" value="Genomic_DNA"/>
</dbReference>